<gene>
    <name evidence="2" type="ORF">Gorai_000340</name>
</gene>
<organism evidence="2 3">
    <name type="scientific">Gossypium raimondii</name>
    <name type="common">Peruvian cotton</name>
    <name type="synonym">Gossypium klotzschianum subsp. raimondii</name>
    <dbReference type="NCBI Taxonomy" id="29730"/>
    <lineage>
        <taxon>Eukaryota</taxon>
        <taxon>Viridiplantae</taxon>
        <taxon>Streptophyta</taxon>
        <taxon>Embryophyta</taxon>
        <taxon>Tracheophyta</taxon>
        <taxon>Spermatophyta</taxon>
        <taxon>Magnoliopsida</taxon>
        <taxon>eudicotyledons</taxon>
        <taxon>Gunneridae</taxon>
        <taxon>Pentapetalae</taxon>
        <taxon>rosids</taxon>
        <taxon>malvids</taxon>
        <taxon>Malvales</taxon>
        <taxon>Malvaceae</taxon>
        <taxon>Malvoideae</taxon>
        <taxon>Gossypium</taxon>
    </lineage>
</organism>
<name>A0A7J8PDJ8_GOSRA</name>
<evidence type="ECO:0008006" key="4">
    <source>
        <dbReference type="Google" id="ProtNLM"/>
    </source>
</evidence>
<proteinExistence type="predicted"/>
<dbReference type="AlphaFoldDB" id="A0A7J8PDJ8"/>
<evidence type="ECO:0000256" key="1">
    <source>
        <dbReference type="SAM" id="Coils"/>
    </source>
</evidence>
<sequence>MSWCDQCSKVPIEMTKEKYRQNVSMETRTRKGRKSSRSRNIVLNLEGHAFNSNWDAMRETLNAVMDDQIEKLTKKNDALEALVMTLKGETEAMI</sequence>
<comment type="caution">
    <text evidence="2">The sequence shown here is derived from an EMBL/GenBank/DDBJ whole genome shotgun (WGS) entry which is preliminary data.</text>
</comment>
<dbReference type="EMBL" id="JABEZZ010000006">
    <property type="protein sequence ID" value="MBA0587206.1"/>
    <property type="molecule type" value="Genomic_DNA"/>
</dbReference>
<evidence type="ECO:0000313" key="3">
    <source>
        <dbReference type="Proteomes" id="UP000593578"/>
    </source>
</evidence>
<evidence type="ECO:0000313" key="2">
    <source>
        <dbReference type="EMBL" id="MBA0587206.1"/>
    </source>
</evidence>
<dbReference type="Proteomes" id="UP000593578">
    <property type="component" value="Unassembled WGS sequence"/>
</dbReference>
<keyword evidence="1" id="KW-0175">Coiled coil</keyword>
<accession>A0A7J8PDJ8</accession>
<feature type="coiled-coil region" evidence="1">
    <location>
        <begin position="62"/>
        <end position="89"/>
    </location>
</feature>
<protein>
    <recommendedName>
        <fullName evidence="4">BZIP domain-containing protein</fullName>
    </recommendedName>
</protein>
<reference evidence="2 3" key="1">
    <citation type="journal article" date="2019" name="Genome Biol. Evol.">
        <title>Insights into the evolution of the New World diploid cottons (Gossypium, subgenus Houzingenia) based on genome sequencing.</title>
        <authorList>
            <person name="Grover C.E."/>
            <person name="Arick M.A. 2nd"/>
            <person name="Thrash A."/>
            <person name="Conover J.L."/>
            <person name="Sanders W.S."/>
            <person name="Peterson D.G."/>
            <person name="Frelichowski J.E."/>
            <person name="Scheffler J.A."/>
            <person name="Scheffler B.E."/>
            <person name="Wendel J.F."/>
        </authorList>
    </citation>
    <scope>NUCLEOTIDE SEQUENCE [LARGE SCALE GENOMIC DNA]</scope>
    <source>
        <strain evidence="2">8</strain>
        <tissue evidence="2">Leaf</tissue>
    </source>
</reference>